<keyword evidence="2" id="KW-1185">Reference proteome</keyword>
<proteinExistence type="predicted"/>
<name>A0ACC1A4X7_9ROSI</name>
<dbReference type="Proteomes" id="UP001164250">
    <property type="component" value="Chromosome 12"/>
</dbReference>
<comment type="caution">
    <text evidence="1">The sequence shown here is derived from an EMBL/GenBank/DDBJ whole genome shotgun (WGS) entry which is preliminary data.</text>
</comment>
<reference evidence="2" key="1">
    <citation type="journal article" date="2023" name="G3 (Bethesda)">
        <title>Genome assembly and association tests identify interacting loci associated with vigor, precocity, and sex in interspecific pistachio rootstocks.</title>
        <authorList>
            <person name="Palmer W."/>
            <person name="Jacygrad E."/>
            <person name="Sagayaradj S."/>
            <person name="Cavanaugh K."/>
            <person name="Han R."/>
            <person name="Bertier L."/>
            <person name="Beede B."/>
            <person name="Kafkas S."/>
            <person name="Golino D."/>
            <person name="Preece J."/>
            <person name="Michelmore R."/>
        </authorList>
    </citation>
    <scope>NUCLEOTIDE SEQUENCE [LARGE SCALE GENOMIC DNA]</scope>
</reference>
<evidence type="ECO:0000313" key="2">
    <source>
        <dbReference type="Proteomes" id="UP001164250"/>
    </source>
</evidence>
<dbReference type="EMBL" id="CM047908">
    <property type="protein sequence ID" value="KAJ0081867.1"/>
    <property type="molecule type" value="Genomic_DNA"/>
</dbReference>
<accession>A0ACC1A4X7</accession>
<sequence length="61" mass="6748">MPKEICPEWTDVSLDETSKGDFPTAKVSKSYNCKMGLFYSQTETLGAEGDLPCSEDQVPNK</sequence>
<evidence type="ECO:0000313" key="1">
    <source>
        <dbReference type="EMBL" id="KAJ0081867.1"/>
    </source>
</evidence>
<protein>
    <submittedName>
        <fullName evidence="1">Uncharacterized protein</fullName>
    </submittedName>
</protein>
<organism evidence="1 2">
    <name type="scientific">Pistacia atlantica</name>
    <dbReference type="NCBI Taxonomy" id="434234"/>
    <lineage>
        <taxon>Eukaryota</taxon>
        <taxon>Viridiplantae</taxon>
        <taxon>Streptophyta</taxon>
        <taxon>Embryophyta</taxon>
        <taxon>Tracheophyta</taxon>
        <taxon>Spermatophyta</taxon>
        <taxon>Magnoliopsida</taxon>
        <taxon>eudicotyledons</taxon>
        <taxon>Gunneridae</taxon>
        <taxon>Pentapetalae</taxon>
        <taxon>rosids</taxon>
        <taxon>malvids</taxon>
        <taxon>Sapindales</taxon>
        <taxon>Anacardiaceae</taxon>
        <taxon>Pistacia</taxon>
    </lineage>
</organism>
<gene>
    <name evidence="1" type="ORF">Patl1_10694</name>
</gene>